<evidence type="ECO:0008006" key="3">
    <source>
        <dbReference type="Google" id="ProtNLM"/>
    </source>
</evidence>
<dbReference type="EMBL" id="BARV01024444">
    <property type="protein sequence ID" value="GAI46413.1"/>
    <property type="molecule type" value="Genomic_DNA"/>
</dbReference>
<accession>X1NS34</accession>
<protein>
    <recommendedName>
        <fullName evidence="3">ZU5 domain-containing protein</fullName>
    </recommendedName>
</protein>
<proteinExistence type="predicted"/>
<organism evidence="2">
    <name type="scientific">marine sediment metagenome</name>
    <dbReference type="NCBI Taxonomy" id="412755"/>
    <lineage>
        <taxon>unclassified sequences</taxon>
        <taxon>metagenomes</taxon>
        <taxon>ecological metagenomes</taxon>
    </lineage>
</organism>
<feature type="non-terminal residue" evidence="2">
    <location>
        <position position="1"/>
    </location>
</feature>
<keyword evidence="1" id="KW-0472">Membrane</keyword>
<feature type="transmembrane region" description="Helical" evidence="1">
    <location>
        <begin position="60"/>
        <end position="81"/>
    </location>
</feature>
<gene>
    <name evidence="2" type="ORF">S06H3_39904</name>
</gene>
<name>X1NS34_9ZZZZ</name>
<dbReference type="AlphaFoldDB" id="X1NS34"/>
<comment type="caution">
    <text evidence="2">The sequence shown here is derived from an EMBL/GenBank/DDBJ whole genome shotgun (WGS) entry which is preliminary data.</text>
</comment>
<keyword evidence="1" id="KW-0812">Transmembrane</keyword>
<sequence>PELTLVIYRYDSADGKWEPLTGQIIDPDNNMIMADAPAFSIFGTAGIPTGSTGSSGKGGGGGWCGYIGLEPLILIGIIRFLRRRRKSRAK</sequence>
<evidence type="ECO:0000256" key="1">
    <source>
        <dbReference type="SAM" id="Phobius"/>
    </source>
</evidence>
<evidence type="ECO:0000313" key="2">
    <source>
        <dbReference type="EMBL" id="GAI46413.1"/>
    </source>
</evidence>
<reference evidence="2" key="1">
    <citation type="journal article" date="2014" name="Front. Microbiol.">
        <title>High frequency of phylogenetically diverse reductive dehalogenase-homologous genes in deep subseafloor sedimentary metagenomes.</title>
        <authorList>
            <person name="Kawai M."/>
            <person name="Futagami T."/>
            <person name="Toyoda A."/>
            <person name="Takaki Y."/>
            <person name="Nishi S."/>
            <person name="Hori S."/>
            <person name="Arai W."/>
            <person name="Tsubouchi T."/>
            <person name="Morono Y."/>
            <person name="Uchiyama I."/>
            <person name="Ito T."/>
            <person name="Fujiyama A."/>
            <person name="Inagaki F."/>
            <person name="Takami H."/>
        </authorList>
    </citation>
    <scope>NUCLEOTIDE SEQUENCE</scope>
    <source>
        <strain evidence="2">Expedition CK06-06</strain>
    </source>
</reference>
<keyword evidence="1" id="KW-1133">Transmembrane helix</keyword>